<evidence type="ECO:0000256" key="5">
    <source>
        <dbReference type="ARBA" id="ARBA00022679"/>
    </source>
</evidence>
<keyword evidence="7 13" id="KW-0418">Kinase</keyword>
<dbReference type="GO" id="GO:0000155">
    <property type="term" value="F:phosphorelay sensor kinase activity"/>
    <property type="evidence" value="ECO:0007669"/>
    <property type="project" value="InterPro"/>
</dbReference>
<dbReference type="EMBL" id="HE796684">
    <property type="protein sequence ID" value="CCH03637.1"/>
    <property type="molecule type" value="Genomic_DNA"/>
</dbReference>
<keyword evidence="13" id="KW-0614">Plasmid</keyword>
<dbReference type="PATRIC" id="fig|1166018.3.peg.5751"/>
<accession>I0KHN4</accession>
<dbReference type="HOGENOM" id="CLU_000445_89_35_10"/>
<dbReference type="SUPFAM" id="SSF55874">
    <property type="entry name" value="ATPase domain of HSP90 chaperone/DNA topoisomerase II/histidine kinase"/>
    <property type="match status" value="1"/>
</dbReference>
<keyword evidence="9" id="KW-0902">Two-component regulatory system</keyword>
<dbReference type="eggNOG" id="COG0642">
    <property type="taxonomic scope" value="Bacteria"/>
</dbReference>
<feature type="domain" description="HAMP" evidence="12">
    <location>
        <begin position="157"/>
        <end position="210"/>
    </location>
</feature>
<dbReference type="OrthoDB" id="1522504at2"/>
<feature type="domain" description="Histidine kinase" evidence="11">
    <location>
        <begin position="218"/>
        <end position="424"/>
    </location>
</feature>
<dbReference type="PROSITE" id="PS50885">
    <property type="entry name" value="HAMP"/>
    <property type="match status" value="1"/>
</dbReference>
<evidence type="ECO:0000313" key="13">
    <source>
        <dbReference type="EMBL" id="CCH03637.1"/>
    </source>
</evidence>
<dbReference type="CDD" id="cd00082">
    <property type="entry name" value="HisKA"/>
    <property type="match status" value="1"/>
</dbReference>
<evidence type="ECO:0000256" key="3">
    <source>
        <dbReference type="ARBA" id="ARBA00012438"/>
    </source>
</evidence>
<dbReference type="PROSITE" id="PS50109">
    <property type="entry name" value="HIS_KIN"/>
    <property type="match status" value="1"/>
</dbReference>
<dbReference type="KEGG" id="fae:FAES_pFAES01147"/>
<evidence type="ECO:0000256" key="6">
    <source>
        <dbReference type="ARBA" id="ARBA00022692"/>
    </source>
</evidence>
<dbReference type="GO" id="GO:0005886">
    <property type="term" value="C:plasma membrane"/>
    <property type="evidence" value="ECO:0007669"/>
    <property type="project" value="TreeGrafter"/>
</dbReference>
<dbReference type="RefSeq" id="WP_015056817.1">
    <property type="nucleotide sequence ID" value="NC_019012.1"/>
</dbReference>
<dbReference type="InterPro" id="IPR003661">
    <property type="entry name" value="HisK_dim/P_dom"/>
</dbReference>
<evidence type="ECO:0000256" key="1">
    <source>
        <dbReference type="ARBA" id="ARBA00000085"/>
    </source>
</evidence>
<keyword evidence="14" id="KW-1185">Reference proteome</keyword>
<dbReference type="Pfam" id="PF00512">
    <property type="entry name" value="HisKA"/>
    <property type="match status" value="1"/>
</dbReference>
<evidence type="ECO:0000259" key="11">
    <source>
        <dbReference type="PROSITE" id="PS50109"/>
    </source>
</evidence>
<gene>
    <name evidence="13" type="ORF">FAES_pFAES01147</name>
</gene>
<geneLocation type="plasmid" evidence="13 14">
    <name>pFAES01</name>
</geneLocation>
<comment type="catalytic activity">
    <reaction evidence="1">
        <text>ATP + protein L-histidine = ADP + protein N-phospho-L-histidine.</text>
        <dbReference type="EC" id="2.7.13.3"/>
    </reaction>
</comment>
<feature type="transmembrane region" description="Helical" evidence="10">
    <location>
        <begin position="129"/>
        <end position="151"/>
    </location>
</feature>
<dbReference type="PANTHER" id="PTHR45436">
    <property type="entry name" value="SENSOR HISTIDINE KINASE YKOH"/>
    <property type="match status" value="1"/>
</dbReference>
<dbReference type="InterPro" id="IPR036097">
    <property type="entry name" value="HisK_dim/P_sf"/>
</dbReference>
<keyword evidence="6 10" id="KW-0812">Transmembrane</keyword>
<evidence type="ECO:0000313" key="14">
    <source>
        <dbReference type="Proteomes" id="UP000011058"/>
    </source>
</evidence>
<dbReference type="InterPro" id="IPR003660">
    <property type="entry name" value="HAMP_dom"/>
</dbReference>
<keyword evidence="4" id="KW-0597">Phosphoprotein</keyword>
<feature type="transmembrane region" description="Helical" evidence="10">
    <location>
        <begin position="7"/>
        <end position="26"/>
    </location>
</feature>
<sequence length="424" mass="48460">MSLLRKTLLYLMLVAVPVALGGIWLFDALINQVIRYEVDEQLSSDLAYVQQQLQSARTPLNRTQTLLDNPHIVRLPNGRFVVPTFSDTVEFDRRENEPVPVRRLTATTPVRGQTYLVVVKQPMGEFAEIARMLSVGIIGAFLLLLSVLTLLNSWVSRRLWQPFYQLIDQLRAYRLNDRAPAQFGRSRIAEFDQLSVALNDMSLTLHQQFTTQKEFTDHAAHEMQTPLAVVTTHLDQLLATEPLTEEQVYLVDQAQGWVRRLVQLNKSLLLLTKIENQQFSDQQLVNLSELVERLHRHFTDYADHRGVTVAIQIKPAVTQWMNPHLADMLFSNLIKNALTHGLPNTFARISLSPTAFVITNVGPPLPFPPEQLFDRFVKNPARQESTGLGLALVKQIADRYRMGADYAYDERGRLHTFTIQFPTR</sequence>
<evidence type="ECO:0000256" key="10">
    <source>
        <dbReference type="SAM" id="Phobius"/>
    </source>
</evidence>
<name>I0KHN4_9BACT</name>
<dbReference type="InterPro" id="IPR005467">
    <property type="entry name" value="His_kinase_dom"/>
</dbReference>
<evidence type="ECO:0000256" key="7">
    <source>
        <dbReference type="ARBA" id="ARBA00022777"/>
    </source>
</evidence>
<protein>
    <recommendedName>
        <fullName evidence="3">histidine kinase</fullName>
        <ecNumber evidence="3">2.7.13.3</ecNumber>
    </recommendedName>
</protein>
<evidence type="ECO:0000259" key="12">
    <source>
        <dbReference type="PROSITE" id="PS50885"/>
    </source>
</evidence>
<dbReference type="SMART" id="SM00388">
    <property type="entry name" value="HisKA"/>
    <property type="match status" value="1"/>
</dbReference>
<dbReference type="SUPFAM" id="SSF47384">
    <property type="entry name" value="Homodimeric domain of signal transducing histidine kinase"/>
    <property type="match status" value="1"/>
</dbReference>
<organism evidence="13 14">
    <name type="scientific">Fibrella aestuarina BUZ 2</name>
    <dbReference type="NCBI Taxonomy" id="1166018"/>
    <lineage>
        <taxon>Bacteria</taxon>
        <taxon>Pseudomonadati</taxon>
        <taxon>Bacteroidota</taxon>
        <taxon>Cytophagia</taxon>
        <taxon>Cytophagales</taxon>
        <taxon>Spirosomataceae</taxon>
        <taxon>Fibrella</taxon>
    </lineage>
</organism>
<keyword evidence="8 10" id="KW-1133">Transmembrane helix</keyword>
<dbReference type="EC" id="2.7.13.3" evidence="3"/>
<evidence type="ECO:0000256" key="9">
    <source>
        <dbReference type="ARBA" id="ARBA00023012"/>
    </source>
</evidence>
<dbReference type="InterPro" id="IPR050428">
    <property type="entry name" value="TCS_sensor_his_kinase"/>
</dbReference>
<keyword evidence="5 13" id="KW-0808">Transferase</keyword>
<reference evidence="13 14" key="1">
    <citation type="journal article" date="2012" name="J. Bacteriol.">
        <title>Genome Sequence of Fibrella aestuarina BUZ 2T, a Filamentous Marine Bacterium.</title>
        <authorList>
            <person name="Filippini M."/>
            <person name="Qi W."/>
            <person name="Blom J."/>
            <person name="Goesmann A."/>
            <person name="Smits T.H."/>
            <person name="Bagheri H.C."/>
        </authorList>
    </citation>
    <scope>NUCLEOTIDE SEQUENCE [LARGE SCALE GENOMIC DNA]</scope>
    <source>
        <strain evidence="14">BUZ 2T</strain>
        <plasmid evidence="13 14">pFAES01</plasmid>
    </source>
</reference>
<dbReference type="Gene3D" id="3.30.565.10">
    <property type="entry name" value="Histidine kinase-like ATPase, C-terminal domain"/>
    <property type="match status" value="1"/>
</dbReference>
<evidence type="ECO:0000256" key="8">
    <source>
        <dbReference type="ARBA" id="ARBA00022989"/>
    </source>
</evidence>
<dbReference type="InterPro" id="IPR003594">
    <property type="entry name" value="HATPase_dom"/>
</dbReference>
<proteinExistence type="predicted"/>
<dbReference type="AlphaFoldDB" id="I0KHN4"/>
<dbReference type="InterPro" id="IPR036890">
    <property type="entry name" value="HATPase_C_sf"/>
</dbReference>
<dbReference type="Gene3D" id="1.10.287.130">
    <property type="match status" value="1"/>
</dbReference>
<evidence type="ECO:0000256" key="4">
    <source>
        <dbReference type="ARBA" id="ARBA00022553"/>
    </source>
</evidence>
<dbReference type="Pfam" id="PF02518">
    <property type="entry name" value="HATPase_c"/>
    <property type="match status" value="1"/>
</dbReference>
<comment type="subcellular location">
    <subcellularLocation>
        <location evidence="2">Membrane</location>
    </subcellularLocation>
</comment>
<keyword evidence="10" id="KW-0472">Membrane</keyword>
<dbReference type="CDD" id="cd00075">
    <property type="entry name" value="HATPase"/>
    <property type="match status" value="1"/>
</dbReference>
<dbReference type="Proteomes" id="UP000011058">
    <property type="component" value="Plasmid pFAES01"/>
</dbReference>
<evidence type="ECO:0000256" key="2">
    <source>
        <dbReference type="ARBA" id="ARBA00004370"/>
    </source>
</evidence>
<dbReference type="PANTHER" id="PTHR45436:SF5">
    <property type="entry name" value="SENSOR HISTIDINE KINASE TRCS"/>
    <property type="match status" value="1"/>
</dbReference>